<feature type="compositionally biased region" description="Basic and acidic residues" evidence="1">
    <location>
        <begin position="140"/>
        <end position="153"/>
    </location>
</feature>
<sequence length="153" mass="15686">MLLCAHSLLIKEDPSMMYSRSHGAVVLSLSLLLLSACATEQTTTSSGSTQAASAGGSMGAATQAYDSLQSCLSRIPSGGTTGNRMIAEESCRRDDALRQAIAGNAAAKSGNRAAAGAAGDSLEACMARIPKDGSAGQRMLAEESCKRDQANQR</sequence>
<reference evidence="2 3" key="1">
    <citation type="submission" date="2021-02" db="EMBL/GenBank/DDBJ databases">
        <authorList>
            <person name="Han P."/>
        </authorList>
    </citation>
    <scope>NUCLEOTIDE SEQUENCE [LARGE SCALE GENOMIC DNA]</scope>
    <source>
        <strain evidence="2">Candidatus Nitrospira sp. ZN2</strain>
    </source>
</reference>
<comment type="caution">
    <text evidence="2">The sequence shown here is derived from an EMBL/GenBank/DDBJ whole genome shotgun (WGS) entry which is preliminary data.</text>
</comment>
<evidence type="ECO:0000313" key="3">
    <source>
        <dbReference type="Proteomes" id="UP000675880"/>
    </source>
</evidence>
<name>A0ABM8QBB1_9BACT</name>
<evidence type="ECO:0008006" key="4">
    <source>
        <dbReference type="Google" id="ProtNLM"/>
    </source>
</evidence>
<keyword evidence="3" id="KW-1185">Reference proteome</keyword>
<organism evidence="2 3">
    <name type="scientific">Nitrospira defluvii</name>
    <dbReference type="NCBI Taxonomy" id="330214"/>
    <lineage>
        <taxon>Bacteria</taxon>
        <taxon>Pseudomonadati</taxon>
        <taxon>Nitrospirota</taxon>
        <taxon>Nitrospiria</taxon>
        <taxon>Nitrospirales</taxon>
        <taxon>Nitrospiraceae</taxon>
        <taxon>Nitrospira</taxon>
    </lineage>
</organism>
<accession>A0ABM8QBB1</accession>
<evidence type="ECO:0000256" key="1">
    <source>
        <dbReference type="SAM" id="MobiDB-lite"/>
    </source>
</evidence>
<gene>
    <name evidence="2" type="ORF">NSPZN2_10016</name>
</gene>
<proteinExistence type="predicted"/>
<dbReference type="Proteomes" id="UP000675880">
    <property type="component" value="Unassembled WGS sequence"/>
</dbReference>
<dbReference type="EMBL" id="CAJNBJ010000001">
    <property type="protein sequence ID" value="CAE6686916.1"/>
    <property type="molecule type" value="Genomic_DNA"/>
</dbReference>
<evidence type="ECO:0000313" key="2">
    <source>
        <dbReference type="EMBL" id="CAE6686916.1"/>
    </source>
</evidence>
<feature type="region of interest" description="Disordered" evidence="1">
    <location>
        <begin position="133"/>
        <end position="153"/>
    </location>
</feature>
<protein>
    <recommendedName>
        <fullName evidence="4">Lipoprotein</fullName>
    </recommendedName>
</protein>